<protein>
    <submittedName>
        <fullName evidence="2">Uncharacterized protein</fullName>
    </submittedName>
</protein>
<name>A0A8T0PN06_PANVG</name>
<gene>
    <name evidence="2" type="ORF">PVAP13_8KG062700</name>
</gene>
<organism evidence="2 3">
    <name type="scientific">Panicum virgatum</name>
    <name type="common">Blackwell switchgrass</name>
    <dbReference type="NCBI Taxonomy" id="38727"/>
    <lineage>
        <taxon>Eukaryota</taxon>
        <taxon>Viridiplantae</taxon>
        <taxon>Streptophyta</taxon>
        <taxon>Embryophyta</taxon>
        <taxon>Tracheophyta</taxon>
        <taxon>Spermatophyta</taxon>
        <taxon>Magnoliopsida</taxon>
        <taxon>Liliopsida</taxon>
        <taxon>Poales</taxon>
        <taxon>Poaceae</taxon>
        <taxon>PACMAD clade</taxon>
        <taxon>Panicoideae</taxon>
        <taxon>Panicodae</taxon>
        <taxon>Paniceae</taxon>
        <taxon>Panicinae</taxon>
        <taxon>Panicum</taxon>
        <taxon>Panicum sect. Hiantes</taxon>
    </lineage>
</organism>
<feature type="chain" id="PRO_5035728142" evidence="1">
    <location>
        <begin position="24"/>
        <end position="116"/>
    </location>
</feature>
<proteinExistence type="predicted"/>
<feature type="signal peptide" evidence="1">
    <location>
        <begin position="1"/>
        <end position="23"/>
    </location>
</feature>
<evidence type="ECO:0000256" key="1">
    <source>
        <dbReference type="SAM" id="SignalP"/>
    </source>
</evidence>
<reference evidence="2" key="1">
    <citation type="submission" date="2020-05" db="EMBL/GenBank/DDBJ databases">
        <title>WGS assembly of Panicum virgatum.</title>
        <authorList>
            <person name="Lovell J.T."/>
            <person name="Jenkins J."/>
            <person name="Shu S."/>
            <person name="Juenger T.E."/>
            <person name="Schmutz J."/>
        </authorList>
    </citation>
    <scope>NUCLEOTIDE SEQUENCE</scope>
    <source>
        <strain evidence="2">AP13</strain>
    </source>
</reference>
<sequence length="116" mass="12029">MKSSTLMAIILIAQAVLIMGVFAAAASIENSAGLGEKELTMEPVINPRPLKCCGAGDIDCIPAPSPPAKPNLRTCRYEGKSGWCGSSGCEICSGAKNYTGTRKCLDVFNGTCGPKC</sequence>
<dbReference type="EMBL" id="CM029051">
    <property type="protein sequence ID" value="KAG2560456.1"/>
    <property type="molecule type" value="Genomic_DNA"/>
</dbReference>
<keyword evidence="3" id="KW-1185">Reference proteome</keyword>
<evidence type="ECO:0000313" key="2">
    <source>
        <dbReference type="EMBL" id="KAG2560456.1"/>
    </source>
</evidence>
<comment type="caution">
    <text evidence="2">The sequence shown here is derived from an EMBL/GenBank/DDBJ whole genome shotgun (WGS) entry which is preliminary data.</text>
</comment>
<keyword evidence="1" id="KW-0732">Signal</keyword>
<accession>A0A8T0PN06</accession>
<dbReference type="AlphaFoldDB" id="A0A8T0PN06"/>
<dbReference type="Proteomes" id="UP000823388">
    <property type="component" value="Chromosome 8K"/>
</dbReference>
<evidence type="ECO:0000313" key="3">
    <source>
        <dbReference type="Proteomes" id="UP000823388"/>
    </source>
</evidence>